<dbReference type="InterPro" id="IPR021715">
    <property type="entry name" value="Slu7_dom"/>
</dbReference>
<keyword evidence="4 7" id="KW-0747">Spliceosome</keyword>
<comment type="subunit">
    <text evidence="7">Associated with the spliceosome.</text>
</comment>
<evidence type="ECO:0000256" key="7">
    <source>
        <dbReference type="RuleBase" id="RU367071"/>
    </source>
</evidence>
<comment type="subcellular location">
    <subcellularLocation>
        <location evidence="1 7">Nucleus</location>
    </subcellularLocation>
</comment>
<keyword evidence="5 7" id="KW-0508">mRNA splicing</keyword>
<evidence type="ECO:0000256" key="3">
    <source>
        <dbReference type="ARBA" id="ARBA00022664"/>
    </source>
</evidence>
<organism evidence="9 10">
    <name type="scientific">Pisum sativum</name>
    <name type="common">Garden pea</name>
    <name type="synonym">Lathyrus oleraceus</name>
    <dbReference type="NCBI Taxonomy" id="3888"/>
    <lineage>
        <taxon>Eukaryota</taxon>
        <taxon>Viridiplantae</taxon>
        <taxon>Streptophyta</taxon>
        <taxon>Embryophyta</taxon>
        <taxon>Tracheophyta</taxon>
        <taxon>Spermatophyta</taxon>
        <taxon>Magnoliopsida</taxon>
        <taxon>eudicotyledons</taxon>
        <taxon>Gunneridae</taxon>
        <taxon>Pentapetalae</taxon>
        <taxon>rosids</taxon>
        <taxon>fabids</taxon>
        <taxon>Fabales</taxon>
        <taxon>Fabaceae</taxon>
        <taxon>Papilionoideae</taxon>
        <taxon>50 kb inversion clade</taxon>
        <taxon>NPAAA clade</taxon>
        <taxon>Hologalegina</taxon>
        <taxon>IRL clade</taxon>
        <taxon>Fabeae</taxon>
        <taxon>Lathyrus</taxon>
    </lineage>
</organism>
<sequence>MTKNVLTLAFGKLSVDEAKVDESKQIHFAKVEKRVCTTGGGSTGTVRNLCLREDTTKYLWNLNVNSAHYDPKTRSMREDPLPVAHPNEKFYEGDNQYRNSGQALEYKDLNKHTQEAFDKGQDVHIQASPSQAELLYKNFKIMKEKVRSQMKETILEKYGNAADWDKLPRELLLGQSEMQLEYDRAGRIIKGQLLFNSLISISIDVFQQEAAFPRSKYEEDILINNHATVWGYKCCMQTILNSYCTGAAGIEAAETANMKNFRCHFRRLSC</sequence>
<dbReference type="InterPro" id="IPR039974">
    <property type="entry name" value="Splicing_factor_SLU7"/>
</dbReference>
<evidence type="ECO:0000313" key="9">
    <source>
        <dbReference type="EMBL" id="KAI5394922.1"/>
    </source>
</evidence>
<dbReference type="PANTHER" id="PTHR12942:SF2">
    <property type="entry name" value="PRE-MRNA-SPLICING FACTOR SLU7"/>
    <property type="match status" value="1"/>
</dbReference>
<dbReference type="PANTHER" id="PTHR12942">
    <property type="entry name" value="STEP II SPLICING FACTOR SLU7"/>
    <property type="match status" value="1"/>
</dbReference>
<gene>
    <name evidence="9" type="ORF">KIW84_061511</name>
</gene>
<reference evidence="9 10" key="1">
    <citation type="journal article" date="2022" name="Nat. Genet.">
        <title>Improved pea reference genome and pan-genome highlight genomic features and evolutionary characteristics.</title>
        <authorList>
            <person name="Yang T."/>
            <person name="Liu R."/>
            <person name="Luo Y."/>
            <person name="Hu S."/>
            <person name="Wang D."/>
            <person name="Wang C."/>
            <person name="Pandey M.K."/>
            <person name="Ge S."/>
            <person name="Xu Q."/>
            <person name="Li N."/>
            <person name="Li G."/>
            <person name="Huang Y."/>
            <person name="Saxena R.K."/>
            <person name="Ji Y."/>
            <person name="Li M."/>
            <person name="Yan X."/>
            <person name="He Y."/>
            <person name="Liu Y."/>
            <person name="Wang X."/>
            <person name="Xiang C."/>
            <person name="Varshney R.K."/>
            <person name="Ding H."/>
            <person name="Gao S."/>
            <person name="Zong X."/>
        </authorList>
    </citation>
    <scope>NUCLEOTIDE SEQUENCE [LARGE SCALE GENOMIC DNA]</scope>
    <source>
        <strain evidence="9 10">cv. Zhongwan 6</strain>
    </source>
</reference>
<comment type="caution">
    <text evidence="9">The sequence shown here is derived from an EMBL/GenBank/DDBJ whole genome shotgun (WGS) entry which is preliminary data.</text>
</comment>
<evidence type="ECO:0000256" key="6">
    <source>
        <dbReference type="ARBA" id="ARBA00023242"/>
    </source>
</evidence>
<name>A0A9D4W4I3_PEA</name>
<dbReference type="Pfam" id="PF11708">
    <property type="entry name" value="Slu7"/>
    <property type="match status" value="1"/>
</dbReference>
<comment type="similarity">
    <text evidence="2 7">Belongs to the SLU7 family.</text>
</comment>
<evidence type="ECO:0000259" key="8">
    <source>
        <dbReference type="Pfam" id="PF11708"/>
    </source>
</evidence>
<protein>
    <recommendedName>
        <fullName evidence="7">Pre-mRNA-splicing factor SLU7</fullName>
    </recommendedName>
</protein>
<dbReference type="GO" id="GO:0030628">
    <property type="term" value="F:pre-mRNA 3'-splice site binding"/>
    <property type="evidence" value="ECO:0007669"/>
    <property type="project" value="UniProtKB-UniRule"/>
</dbReference>
<evidence type="ECO:0000256" key="4">
    <source>
        <dbReference type="ARBA" id="ARBA00022728"/>
    </source>
</evidence>
<dbReference type="GO" id="GO:0005681">
    <property type="term" value="C:spliceosomal complex"/>
    <property type="evidence" value="ECO:0007669"/>
    <property type="project" value="UniProtKB-UniRule"/>
</dbReference>
<comment type="function">
    <text evidence="7">Involved in pre-mRNA splicing.</text>
</comment>
<accession>A0A9D4W4I3</accession>
<proteinExistence type="inferred from homology"/>
<feature type="domain" description="Pre-mRNA-splicing factor SLU7" evidence="8">
    <location>
        <begin position="16"/>
        <end position="231"/>
    </location>
</feature>
<dbReference type="Proteomes" id="UP001058974">
    <property type="component" value="Chromosome 6"/>
</dbReference>
<evidence type="ECO:0000256" key="2">
    <source>
        <dbReference type="ARBA" id="ARBA00007203"/>
    </source>
</evidence>
<keyword evidence="6 7" id="KW-0539">Nucleus</keyword>
<dbReference type="Gramene" id="Psat06G0151100-T1">
    <property type="protein sequence ID" value="KAI5394922.1"/>
    <property type="gene ID" value="KIW84_061511"/>
</dbReference>
<keyword evidence="10" id="KW-1185">Reference proteome</keyword>
<evidence type="ECO:0000313" key="10">
    <source>
        <dbReference type="Proteomes" id="UP001058974"/>
    </source>
</evidence>
<keyword evidence="3 7" id="KW-0507">mRNA processing</keyword>
<dbReference type="GO" id="GO:0000398">
    <property type="term" value="P:mRNA splicing, via spliceosome"/>
    <property type="evidence" value="ECO:0007669"/>
    <property type="project" value="UniProtKB-UniRule"/>
</dbReference>
<evidence type="ECO:0000256" key="1">
    <source>
        <dbReference type="ARBA" id="ARBA00004123"/>
    </source>
</evidence>
<dbReference type="AlphaFoldDB" id="A0A9D4W4I3"/>
<evidence type="ECO:0000256" key="5">
    <source>
        <dbReference type="ARBA" id="ARBA00023187"/>
    </source>
</evidence>
<dbReference type="EMBL" id="JAMSHJ010000006">
    <property type="protein sequence ID" value="KAI5394922.1"/>
    <property type="molecule type" value="Genomic_DNA"/>
</dbReference>